<sequence length="64" mass="6044">MTEMISKVNRSAVLAGTPVDLDRPAYVGATAPVTSVGFAAGGGGGVDVAGMGGDANFAAAAGAF</sequence>
<reference evidence="2" key="1">
    <citation type="submission" date="2016-10" db="EMBL/GenBank/DDBJ databases">
        <authorList>
            <person name="Varghese N."/>
            <person name="Submissions S."/>
        </authorList>
    </citation>
    <scope>NUCLEOTIDE SEQUENCE [LARGE SCALE GENOMIC DNA]</scope>
    <source>
        <strain evidence="2">DSM 44234</strain>
    </source>
</reference>
<dbReference type="GeneID" id="300996917"/>
<dbReference type="STRING" id="57704.SAMN04489793_4823"/>
<accession>A0A1H5A951</accession>
<gene>
    <name evidence="1" type="ORF">SAMN04489793_4823</name>
</gene>
<organism evidence="1 2">
    <name type="scientific">Tsukamurella tyrosinosolvens</name>
    <dbReference type="NCBI Taxonomy" id="57704"/>
    <lineage>
        <taxon>Bacteria</taxon>
        <taxon>Bacillati</taxon>
        <taxon>Actinomycetota</taxon>
        <taxon>Actinomycetes</taxon>
        <taxon>Mycobacteriales</taxon>
        <taxon>Tsukamurellaceae</taxon>
        <taxon>Tsukamurella</taxon>
    </lineage>
</organism>
<keyword evidence="2" id="KW-1185">Reference proteome</keyword>
<protein>
    <submittedName>
        <fullName evidence="1">Uncharacterized protein</fullName>
    </submittedName>
</protein>
<evidence type="ECO:0000313" key="2">
    <source>
        <dbReference type="Proteomes" id="UP000182241"/>
    </source>
</evidence>
<dbReference type="OrthoDB" id="9963634at2"/>
<dbReference type="AlphaFoldDB" id="A0A1H5A951"/>
<dbReference type="Proteomes" id="UP000182241">
    <property type="component" value="Unassembled WGS sequence"/>
</dbReference>
<dbReference type="RefSeq" id="WP_068522804.1">
    <property type="nucleotide sequence ID" value="NZ_CBDRGN010000006.1"/>
</dbReference>
<dbReference type="EMBL" id="FNSA01000003">
    <property type="protein sequence ID" value="SED38869.1"/>
    <property type="molecule type" value="Genomic_DNA"/>
</dbReference>
<evidence type="ECO:0000313" key="1">
    <source>
        <dbReference type="EMBL" id="SED38869.1"/>
    </source>
</evidence>
<name>A0A1H5A951_TSUTY</name>
<proteinExistence type="predicted"/>